<comment type="caution">
    <text evidence="1">The sequence shown here is derived from an EMBL/GenBank/DDBJ whole genome shotgun (WGS) entry which is preliminary data.</text>
</comment>
<evidence type="ECO:0000313" key="2">
    <source>
        <dbReference type="Proteomes" id="UP000478090"/>
    </source>
</evidence>
<keyword evidence="2" id="KW-1185">Reference proteome</keyword>
<gene>
    <name evidence="1" type="ORF">GTP27_06360</name>
</gene>
<sequence>MEAVHYESIGQIIYGYARARNEFAMLLASICGIALHAPLTLDAELGLIDTARQRVRAAGLARKVVTDFEALLDCFRSLQQIDALLHPAPRDGSAILPYQRQLQTARCLLEASRHNLATLL</sequence>
<proteinExistence type="predicted"/>
<protein>
    <submittedName>
        <fullName evidence="1">Uncharacterized protein</fullName>
    </submittedName>
</protein>
<reference evidence="1 2" key="1">
    <citation type="submission" date="2019-12" db="EMBL/GenBank/DDBJ databases">
        <title>Novel species isolated from a subtropical stream in China.</title>
        <authorList>
            <person name="Lu H."/>
        </authorList>
    </citation>
    <scope>NUCLEOTIDE SEQUENCE [LARGE SCALE GENOMIC DNA]</scope>
    <source>
        <strain evidence="1 2">CY13W</strain>
    </source>
</reference>
<dbReference type="RefSeq" id="WP_161038341.1">
    <property type="nucleotide sequence ID" value="NZ_WWCM01000003.1"/>
</dbReference>
<evidence type="ECO:0000313" key="1">
    <source>
        <dbReference type="EMBL" id="MYM38950.1"/>
    </source>
</evidence>
<dbReference type="EMBL" id="WWCM01000003">
    <property type="protein sequence ID" value="MYM38950.1"/>
    <property type="molecule type" value="Genomic_DNA"/>
</dbReference>
<name>A0ABW9VJW4_9BURK</name>
<organism evidence="1 2">
    <name type="scientific">Duganella qianjiadongensis</name>
    <dbReference type="NCBI Taxonomy" id="2692176"/>
    <lineage>
        <taxon>Bacteria</taxon>
        <taxon>Pseudomonadati</taxon>
        <taxon>Pseudomonadota</taxon>
        <taxon>Betaproteobacteria</taxon>
        <taxon>Burkholderiales</taxon>
        <taxon>Oxalobacteraceae</taxon>
        <taxon>Telluria group</taxon>
        <taxon>Duganella</taxon>
    </lineage>
</organism>
<dbReference type="Proteomes" id="UP000478090">
    <property type="component" value="Unassembled WGS sequence"/>
</dbReference>
<accession>A0ABW9VJW4</accession>